<dbReference type="PANTHER" id="PTHR10061:SF0">
    <property type="entry name" value="S-FORMYLGLUTATHIONE HYDROLASE"/>
    <property type="match status" value="1"/>
</dbReference>
<reference evidence="8 9" key="1">
    <citation type="submission" date="2016-10" db="EMBL/GenBank/DDBJ databases">
        <authorList>
            <person name="de Groot N.N."/>
        </authorList>
    </citation>
    <scope>NUCLEOTIDE SEQUENCE [LARGE SCALE GENOMIC DNA]</scope>
    <source>
        <strain evidence="8 9">R-24608</strain>
    </source>
</reference>
<dbReference type="NCBIfam" id="TIGR02821">
    <property type="entry name" value="fghA_ester_D"/>
    <property type="match status" value="1"/>
</dbReference>
<organism evidence="8 9">
    <name type="scientific">Paenacidovorax caeni</name>
    <dbReference type="NCBI Taxonomy" id="343013"/>
    <lineage>
        <taxon>Bacteria</taxon>
        <taxon>Pseudomonadati</taxon>
        <taxon>Pseudomonadota</taxon>
        <taxon>Betaproteobacteria</taxon>
        <taxon>Burkholderiales</taxon>
        <taxon>Comamonadaceae</taxon>
        <taxon>Paenacidovorax</taxon>
    </lineage>
</organism>
<dbReference type="AlphaFoldDB" id="A0A1I7IUA7"/>
<dbReference type="InterPro" id="IPR000801">
    <property type="entry name" value="Esterase-like"/>
</dbReference>
<dbReference type="STRING" id="343013.SAMN04489707_101939"/>
<dbReference type="GO" id="GO:0052689">
    <property type="term" value="F:carboxylic ester hydrolase activity"/>
    <property type="evidence" value="ECO:0007669"/>
    <property type="project" value="UniProtKB-KW"/>
</dbReference>
<keyword evidence="4 7" id="KW-0378">Hydrolase</keyword>
<dbReference type="GO" id="GO:0005829">
    <property type="term" value="C:cytosol"/>
    <property type="evidence" value="ECO:0007669"/>
    <property type="project" value="TreeGrafter"/>
</dbReference>
<evidence type="ECO:0000256" key="5">
    <source>
        <dbReference type="ARBA" id="ARBA00047590"/>
    </source>
</evidence>
<dbReference type="GO" id="GO:0046294">
    <property type="term" value="P:formaldehyde catabolic process"/>
    <property type="evidence" value="ECO:0007669"/>
    <property type="project" value="InterPro"/>
</dbReference>
<evidence type="ECO:0000256" key="2">
    <source>
        <dbReference type="ARBA" id="ARBA00012479"/>
    </source>
</evidence>
<dbReference type="EMBL" id="FPBX01000019">
    <property type="protein sequence ID" value="SFU76471.1"/>
    <property type="molecule type" value="Genomic_DNA"/>
</dbReference>
<comment type="similarity">
    <text evidence="1 7">Belongs to the esterase D family.</text>
</comment>
<dbReference type="Gene3D" id="3.40.50.1820">
    <property type="entry name" value="alpha/beta hydrolase"/>
    <property type="match status" value="1"/>
</dbReference>
<evidence type="ECO:0000256" key="7">
    <source>
        <dbReference type="RuleBase" id="RU363068"/>
    </source>
</evidence>
<comment type="catalytic activity">
    <reaction evidence="5 7">
        <text>S-formylglutathione + H2O = formate + glutathione + H(+)</text>
        <dbReference type="Rhea" id="RHEA:14961"/>
        <dbReference type="ChEBI" id="CHEBI:15377"/>
        <dbReference type="ChEBI" id="CHEBI:15378"/>
        <dbReference type="ChEBI" id="CHEBI:15740"/>
        <dbReference type="ChEBI" id="CHEBI:57688"/>
        <dbReference type="ChEBI" id="CHEBI:57925"/>
        <dbReference type="EC" id="3.1.2.12"/>
    </reaction>
</comment>
<dbReference type="Proteomes" id="UP000183656">
    <property type="component" value="Unassembled WGS sequence"/>
</dbReference>
<dbReference type="Pfam" id="PF00756">
    <property type="entry name" value="Esterase"/>
    <property type="match status" value="1"/>
</dbReference>
<proteinExistence type="inferred from homology"/>
<evidence type="ECO:0000256" key="4">
    <source>
        <dbReference type="ARBA" id="ARBA00022801"/>
    </source>
</evidence>
<dbReference type="PANTHER" id="PTHR10061">
    <property type="entry name" value="S-FORMYLGLUTATHIONE HYDROLASE"/>
    <property type="match status" value="1"/>
</dbReference>
<keyword evidence="3 7" id="KW-0719">Serine esterase</keyword>
<dbReference type="GO" id="GO:0018738">
    <property type="term" value="F:S-formylglutathione hydrolase activity"/>
    <property type="evidence" value="ECO:0007669"/>
    <property type="project" value="UniProtKB-UniRule"/>
</dbReference>
<evidence type="ECO:0000256" key="6">
    <source>
        <dbReference type="NCBIfam" id="TIGR02821"/>
    </source>
</evidence>
<accession>A0A1I7IUA7</accession>
<dbReference type="InterPro" id="IPR029058">
    <property type="entry name" value="AB_hydrolase_fold"/>
</dbReference>
<evidence type="ECO:0000256" key="1">
    <source>
        <dbReference type="ARBA" id="ARBA00005622"/>
    </source>
</evidence>
<keyword evidence="9" id="KW-1185">Reference proteome</keyword>
<dbReference type="SUPFAM" id="SSF53474">
    <property type="entry name" value="alpha/beta-Hydrolases"/>
    <property type="match status" value="1"/>
</dbReference>
<comment type="function">
    <text evidence="7">Serine hydrolase involved in the detoxification of formaldehyde.</text>
</comment>
<evidence type="ECO:0000256" key="3">
    <source>
        <dbReference type="ARBA" id="ARBA00022487"/>
    </source>
</evidence>
<evidence type="ECO:0000313" key="8">
    <source>
        <dbReference type="EMBL" id="SFU76471.1"/>
    </source>
</evidence>
<gene>
    <name evidence="8" type="ORF">SAMN04489707_101939</name>
</gene>
<dbReference type="OrthoDB" id="9782200at2"/>
<evidence type="ECO:0000313" key="9">
    <source>
        <dbReference type="Proteomes" id="UP000183656"/>
    </source>
</evidence>
<name>A0A1I7IUA7_9BURK</name>
<protein>
    <recommendedName>
        <fullName evidence="2 6">S-formylglutathione hydrolase</fullName>
        <ecNumber evidence="2 6">3.1.2.12</ecNumber>
    </recommendedName>
</protein>
<dbReference type="RefSeq" id="WP_054256227.1">
    <property type="nucleotide sequence ID" value="NZ_CYIG01000015.1"/>
</dbReference>
<dbReference type="InterPro" id="IPR014186">
    <property type="entry name" value="S-formylglutathione_hydrol"/>
</dbReference>
<dbReference type="EC" id="3.1.2.12" evidence="2 6"/>
<sequence>MHRPLEFVASHACFGGVQRYYRHASRETGLHMPFGIYLPPRALHRAPVPALLCLGDVDASEDTFASLAGAQRLASEMGLALITPDTRPRAVHLPEAANSFYLDATQAPWSRHWRMESYLVRELLPLVAAELPIDGLRLGILGHGMGGHGALMLALRHPGLFRSLSAFAPIASAASSSCGQLALGNCLGPDREAWQTYDACTLMAAQARPPYPRGILVDQGLADTWLAAQQLQPEALVAACAQVGQPLTLRRHARHDHGYHFIQSFIDDHLHHHAAALG</sequence>